<evidence type="ECO:0000256" key="9">
    <source>
        <dbReference type="ARBA" id="ARBA00061569"/>
    </source>
</evidence>
<feature type="compositionally biased region" description="Basic and acidic residues" evidence="14">
    <location>
        <begin position="399"/>
        <end position="411"/>
    </location>
</feature>
<comment type="similarity">
    <text evidence="9 10">Belongs to the histone deacetylase family. HD Type 1 subfamily.</text>
</comment>
<evidence type="ECO:0000256" key="10">
    <source>
        <dbReference type="PIRNR" id="PIRNR037913"/>
    </source>
</evidence>
<dbReference type="InterPro" id="IPR023801">
    <property type="entry name" value="His_deacetylse_dom"/>
</dbReference>
<keyword evidence="7 10" id="KW-0804">Transcription</keyword>
<evidence type="ECO:0000256" key="13">
    <source>
        <dbReference type="PIRSR" id="PIRSR037913-3"/>
    </source>
</evidence>
<feature type="region of interest" description="Disordered" evidence="14">
    <location>
        <begin position="389"/>
        <end position="426"/>
    </location>
</feature>
<evidence type="ECO:0000256" key="6">
    <source>
        <dbReference type="ARBA" id="ARBA00023015"/>
    </source>
</evidence>
<feature type="binding site" evidence="12">
    <location>
        <position position="302"/>
    </location>
    <ligand>
        <name>substrate</name>
    </ligand>
</feature>
<evidence type="ECO:0000259" key="15">
    <source>
        <dbReference type="Pfam" id="PF00850"/>
    </source>
</evidence>
<dbReference type="PRINTS" id="PR01270">
    <property type="entry name" value="HDASUPER"/>
</dbReference>
<dbReference type="InterPro" id="IPR037138">
    <property type="entry name" value="His_deacetylse_dom_sf"/>
</dbReference>
<evidence type="ECO:0000256" key="2">
    <source>
        <dbReference type="ARBA" id="ARBA00012111"/>
    </source>
</evidence>
<reference evidence="16 17" key="1">
    <citation type="journal article" date="2018" name="Mol. Biol. Evol.">
        <title>Analysis of the draft genome of the red seaweed Gracilariopsis chorda provides insights into genome size evolution in Rhodophyta.</title>
        <authorList>
            <person name="Lee J."/>
            <person name="Yang E.C."/>
            <person name="Graf L."/>
            <person name="Yang J.H."/>
            <person name="Qiu H."/>
            <person name="Zel Zion U."/>
            <person name="Chan C.X."/>
            <person name="Stephens T.G."/>
            <person name="Weber A.P.M."/>
            <person name="Boo G.H."/>
            <person name="Boo S.M."/>
            <person name="Kim K.M."/>
            <person name="Shin Y."/>
            <person name="Jung M."/>
            <person name="Lee S.J."/>
            <person name="Yim H.S."/>
            <person name="Lee J.H."/>
            <person name="Bhattacharya D."/>
            <person name="Yoon H.S."/>
        </authorList>
    </citation>
    <scope>NUCLEOTIDE SEQUENCE [LARGE SCALE GENOMIC DNA]</scope>
    <source>
        <strain evidence="16 17">SKKU-2015</strain>
        <tissue evidence="16">Whole body</tissue>
    </source>
</reference>
<comment type="caution">
    <text evidence="16">The sequence shown here is derived from an EMBL/GenBank/DDBJ whole genome shotgun (WGS) entry which is preliminary data.</text>
</comment>
<dbReference type="SUPFAM" id="SSF52768">
    <property type="entry name" value="Arginase/deacetylase"/>
    <property type="match status" value="1"/>
</dbReference>
<feature type="domain" description="Histone deacetylase" evidence="15">
    <location>
        <begin position="23"/>
        <end position="317"/>
    </location>
</feature>
<evidence type="ECO:0000256" key="1">
    <source>
        <dbReference type="ARBA" id="ARBA00004123"/>
    </source>
</evidence>
<evidence type="ECO:0000256" key="12">
    <source>
        <dbReference type="PIRSR" id="PIRSR037913-2"/>
    </source>
</evidence>
<dbReference type="EC" id="3.5.1.98" evidence="2 10"/>
<dbReference type="InterPro" id="IPR023696">
    <property type="entry name" value="Ureohydrolase_dom_sf"/>
</dbReference>
<keyword evidence="6 10" id="KW-0805">Transcription regulation</keyword>
<protein>
    <recommendedName>
        <fullName evidence="2 10">Histone deacetylase</fullName>
        <ecNumber evidence="2 10">3.5.1.98</ecNumber>
    </recommendedName>
</protein>
<keyword evidence="3" id="KW-0678">Repressor</keyword>
<dbReference type="Pfam" id="PF00850">
    <property type="entry name" value="Hist_deacetyl"/>
    <property type="match status" value="1"/>
</dbReference>
<keyword evidence="17" id="KW-1185">Reference proteome</keyword>
<dbReference type="PANTHER" id="PTHR10625">
    <property type="entry name" value="HISTONE DEACETYLASE HDAC1-RELATED"/>
    <property type="match status" value="1"/>
</dbReference>
<keyword evidence="8 10" id="KW-0539">Nucleus</keyword>
<evidence type="ECO:0000313" key="17">
    <source>
        <dbReference type="Proteomes" id="UP000247409"/>
    </source>
</evidence>
<accession>A0A2V3IJP0</accession>
<dbReference type="PIRSF" id="PIRSF037913">
    <property type="entry name" value="His_deacetylse_1"/>
    <property type="match status" value="1"/>
</dbReference>
<evidence type="ECO:0000256" key="5">
    <source>
        <dbReference type="ARBA" id="ARBA00022853"/>
    </source>
</evidence>
<dbReference type="GO" id="GO:0046872">
    <property type="term" value="F:metal ion binding"/>
    <property type="evidence" value="ECO:0007669"/>
    <property type="project" value="UniProtKB-KW"/>
</dbReference>
<dbReference type="FunFam" id="3.40.800.20:FF:000001">
    <property type="entry name" value="Histone deacetylase"/>
    <property type="match status" value="1"/>
</dbReference>
<dbReference type="PANTHER" id="PTHR10625:SF44">
    <property type="entry name" value="HISTONE DEACETYLASE 19"/>
    <property type="match status" value="1"/>
</dbReference>
<feature type="binding site" evidence="12">
    <location>
        <position position="97"/>
    </location>
    <ligand>
        <name>substrate</name>
    </ligand>
</feature>
<evidence type="ECO:0000256" key="7">
    <source>
        <dbReference type="ARBA" id="ARBA00023163"/>
    </source>
</evidence>
<comment type="catalytic activity">
    <reaction evidence="10">
        <text>N(6)-acetyl-L-lysyl-[histone] + H2O = L-lysyl-[histone] + acetate</text>
        <dbReference type="Rhea" id="RHEA:58196"/>
        <dbReference type="Rhea" id="RHEA-COMP:9845"/>
        <dbReference type="Rhea" id="RHEA-COMP:11338"/>
        <dbReference type="ChEBI" id="CHEBI:15377"/>
        <dbReference type="ChEBI" id="CHEBI:29969"/>
        <dbReference type="ChEBI" id="CHEBI:30089"/>
        <dbReference type="ChEBI" id="CHEBI:61930"/>
        <dbReference type="EC" id="3.5.1.98"/>
    </reaction>
</comment>
<dbReference type="GO" id="GO:0005634">
    <property type="term" value="C:nucleus"/>
    <property type="evidence" value="ECO:0007669"/>
    <property type="project" value="UniProtKB-SubCell"/>
</dbReference>
<evidence type="ECO:0000256" key="8">
    <source>
        <dbReference type="ARBA" id="ARBA00023242"/>
    </source>
</evidence>
<keyword evidence="4 10" id="KW-0378">Hydrolase</keyword>
<dbReference type="Gene3D" id="3.40.800.20">
    <property type="entry name" value="Histone deacetylase domain"/>
    <property type="match status" value="1"/>
</dbReference>
<evidence type="ECO:0000256" key="11">
    <source>
        <dbReference type="PIRSR" id="PIRSR037913-1"/>
    </source>
</evidence>
<feature type="binding site" evidence="13">
    <location>
        <position position="174"/>
    </location>
    <ligand>
        <name>a divalent metal cation</name>
        <dbReference type="ChEBI" id="CHEBI:60240"/>
    </ligand>
</feature>
<dbReference type="InterPro" id="IPR000286">
    <property type="entry name" value="HDACs"/>
</dbReference>
<organism evidence="16 17">
    <name type="scientific">Gracilariopsis chorda</name>
    <dbReference type="NCBI Taxonomy" id="448386"/>
    <lineage>
        <taxon>Eukaryota</taxon>
        <taxon>Rhodophyta</taxon>
        <taxon>Florideophyceae</taxon>
        <taxon>Rhodymeniophycidae</taxon>
        <taxon>Gracilariales</taxon>
        <taxon>Gracilariaceae</taxon>
        <taxon>Gracilariopsis</taxon>
    </lineage>
</organism>
<evidence type="ECO:0000256" key="3">
    <source>
        <dbReference type="ARBA" id="ARBA00022491"/>
    </source>
</evidence>
<keyword evidence="13" id="KW-0479">Metal-binding</keyword>
<dbReference type="STRING" id="448386.A0A2V3IJP0"/>
<feature type="active site" description="Proton acceptor" evidence="11">
    <location>
        <position position="139"/>
    </location>
</feature>
<dbReference type="AlphaFoldDB" id="A0A2V3IJP0"/>
<dbReference type="PRINTS" id="PR01271">
    <property type="entry name" value="HISDACETLASE"/>
</dbReference>
<evidence type="ECO:0000256" key="4">
    <source>
        <dbReference type="ARBA" id="ARBA00022801"/>
    </source>
</evidence>
<feature type="binding site" evidence="12">
    <location>
        <position position="147"/>
    </location>
    <ligand>
        <name>substrate</name>
    </ligand>
</feature>
<dbReference type="OrthoDB" id="1918432at2759"/>
<sequence>MAKKRISYFMDNDIGGFYYGQHHPMKPHRLSMTHNLTLAYGLYRKMDVYRPRLATPDEFRQFHAADYIDFLQRVTPDNCQEFTRQLTKFNVGRSGGDCPLFDGLFEYCQLYTGGSIDGARKLMSGTADIAINWAGGLHHAKKSEASGFCYTNDIVLAILELLKYYARVLYIDIDVHHGDGVEEAFYVTDRVMTVSFHKFGDMFFPGTGDVWDKGSGAGEYYAVNFPLKDGIDDDNYERVFEPVIHKVMEMFQPSAVVLQCGADSLAHDRLGCFNLTIKGHGRCVQFVKRFNIPTLVLGGGGYNIRSVARCWAYETALLLDTAVDDRIPFNDYWQYFEPDHRLHFKKNPEMVDQNSRGYIDQLKIKVMENLRCLNAAPSVQMQEVPPTYFVSEDEDEQNPDMRPRVDRRQADGEFYDDDKDHGMDIS</sequence>
<feature type="binding site" evidence="13">
    <location>
        <position position="263"/>
    </location>
    <ligand>
        <name>a divalent metal cation</name>
        <dbReference type="ChEBI" id="CHEBI:60240"/>
    </ligand>
</feature>
<proteinExistence type="inferred from homology"/>
<gene>
    <name evidence="16" type="ORF">BWQ96_08000</name>
</gene>
<dbReference type="InterPro" id="IPR003084">
    <property type="entry name" value="HDAC_I/II"/>
</dbReference>
<feature type="binding site" evidence="13">
    <location>
        <position position="176"/>
    </location>
    <ligand>
        <name>a divalent metal cation</name>
        <dbReference type="ChEBI" id="CHEBI:60240"/>
    </ligand>
</feature>
<dbReference type="Proteomes" id="UP000247409">
    <property type="component" value="Unassembled WGS sequence"/>
</dbReference>
<evidence type="ECO:0000313" key="16">
    <source>
        <dbReference type="EMBL" id="PXF42281.1"/>
    </source>
</evidence>
<comment type="subcellular location">
    <subcellularLocation>
        <location evidence="1 10">Nucleus</location>
    </subcellularLocation>
</comment>
<name>A0A2V3IJP0_9FLOR</name>
<dbReference type="GO" id="GO:0141221">
    <property type="term" value="F:histone deacetylase activity, hydrolytic mechanism"/>
    <property type="evidence" value="ECO:0007669"/>
    <property type="project" value="UniProtKB-EC"/>
</dbReference>
<evidence type="ECO:0000256" key="14">
    <source>
        <dbReference type="SAM" id="MobiDB-lite"/>
    </source>
</evidence>
<dbReference type="GO" id="GO:0040029">
    <property type="term" value="P:epigenetic regulation of gene expression"/>
    <property type="evidence" value="ECO:0007669"/>
    <property type="project" value="TreeGrafter"/>
</dbReference>
<dbReference type="EMBL" id="NBIV01000169">
    <property type="protein sequence ID" value="PXF42281.1"/>
    <property type="molecule type" value="Genomic_DNA"/>
</dbReference>
<keyword evidence="5 10" id="KW-0156">Chromatin regulator</keyword>